<dbReference type="KEGG" id="trg:TRUGW13939_04463"/>
<keyword evidence="3" id="KW-0812">Transmembrane</keyword>
<reference evidence="6" key="1">
    <citation type="submission" date="2020-06" db="EMBL/GenBank/DDBJ databases">
        <title>A chromosome-scale genome assembly of Talaromyces rugulosus W13939.</title>
        <authorList>
            <person name="Wang B."/>
            <person name="Guo L."/>
            <person name="Ye K."/>
            <person name="Wang L."/>
        </authorList>
    </citation>
    <scope>NUCLEOTIDE SEQUENCE [LARGE SCALE GENOMIC DNA]</scope>
    <source>
        <strain evidence="6">W13939</strain>
    </source>
</reference>
<dbReference type="PANTHER" id="PTHR15231:SF1">
    <property type="entry name" value="PHOSPHATIDYLINOSITOL N-ACETYLGLUCOSAMINYLTRANSFERASE SUBUNIT H"/>
    <property type="match status" value="1"/>
</dbReference>
<keyword evidence="6" id="KW-1185">Reference proteome</keyword>
<dbReference type="RefSeq" id="XP_035343529.1">
    <property type="nucleotide sequence ID" value="XM_035487636.1"/>
</dbReference>
<comment type="similarity">
    <text evidence="2">Belongs to the PIGH family.</text>
</comment>
<accession>A0A7H8QV19</accession>
<evidence type="ECO:0000313" key="5">
    <source>
        <dbReference type="EMBL" id="QKX57351.1"/>
    </source>
</evidence>
<feature type="domain" description="Phosphatidylinositol N-acetylglucosaminyltransferase subunit H conserved" evidence="4">
    <location>
        <begin position="114"/>
        <end position="179"/>
    </location>
</feature>
<dbReference type="OrthoDB" id="6256716at2759"/>
<dbReference type="Pfam" id="PF10181">
    <property type="entry name" value="PIG-H"/>
    <property type="match status" value="1"/>
</dbReference>
<gene>
    <name evidence="5" type="ORF">TRUGW13939_04463</name>
</gene>
<evidence type="ECO:0000256" key="1">
    <source>
        <dbReference type="ARBA" id="ARBA00004687"/>
    </source>
</evidence>
<keyword evidence="3" id="KW-1133">Transmembrane helix</keyword>
<name>A0A7H8QV19_TALRU</name>
<protein>
    <recommendedName>
        <fullName evidence="4">Phosphatidylinositol N-acetylglucosaminyltransferase subunit H conserved domain-containing protein</fullName>
    </recommendedName>
</protein>
<dbReference type="PANTHER" id="PTHR15231">
    <property type="entry name" value="PHOSPHATIDYLINOSITOL N-ACETYLGLUCOSAMINYLTRANSFERASE SUBUNIT H"/>
    <property type="match status" value="1"/>
</dbReference>
<evidence type="ECO:0000256" key="2">
    <source>
        <dbReference type="ARBA" id="ARBA00009610"/>
    </source>
</evidence>
<dbReference type="UniPathway" id="UPA00196"/>
<comment type="pathway">
    <text evidence="1">Glycolipid biosynthesis; glycosylphosphatidylinositol-anchor biosynthesis.</text>
</comment>
<dbReference type="InterPro" id="IPR019328">
    <property type="entry name" value="PIGH-H_dom"/>
</dbReference>
<proteinExistence type="inferred from homology"/>
<dbReference type="InterPro" id="IPR044215">
    <property type="entry name" value="PIG-H"/>
</dbReference>
<feature type="transmembrane region" description="Helical" evidence="3">
    <location>
        <begin position="32"/>
        <end position="54"/>
    </location>
</feature>
<dbReference type="EMBL" id="CP055899">
    <property type="protein sequence ID" value="QKX57351.1"/>
    <property type="molecule type" value="Genomic_DNA"/>
</dbReference>
<dbReference type="Proteomes" id="UP000509510">
    <property type="component" value="Chromosome II"/>
</dbReference>
<evidence type="ECO:0000313" key="6">
    <source>
        <dbReference type="Proteomes" id="UP000509510"/>
    </source>
</evidence>
<dbReference type="AlphaFoldDB" id="A0A7H8QV19"/>
<dbReference type="GO" id="GO:0000506">
    <property type="term" value="C:glycosylphosphatidylinositol-N-acetylglucosaminyltransferase (GPI-GnT) complex"/>
    <property type="evidence" value="ECO:0007669"/>
    <property type="project" value="InterPro"/>
</dbReference>
<keyword evidence="3" id="KW-0472">Membrane</keyword>
<evidence type="ECO:0000259" key="4">
    <source>
        <dbReference type="Pfam" id="PF10181"/>
    </source>
</evidence>
<evidence type="ECO:0000256" key="3">
    <source>
        <dbReference type="SAM" id="Phobius"/>
    </source>
</evidence>
<organism evidence="5 6">
    <name type="scientific">Talaromyces rugulosus</name>
    <name type="common">Penicillium rugulosum</name>
    <dbReference type="NCBI Taxonomy" id="121627"/>
    <lineage>
        <taxon>Eukaryota</taxon>
        <taxon>Fungi</taxon>
        <taxon>Dikarya</taxon>
        <taxon>Ascomycota</taxon>
        <taxon>Pezizomycotina</taxon>
        <taxon>Eurotiomycetes</taxon>
        <taxon>Eurotiomycetidae</taxon>
        <taxon>Eurotiales</taxon>
        <taxon>Trichocomaceae</taxon>
        <taxon>Talaromyces</taxon>
        <taxon>Talaromyces sect. Islandici</taxon>
    </lineage>
</organism>
<dbReference type="GeneID" id="55991964"/>
<dbReference type="GO" id="GO:0006506">
    <property type="term" value="P:GPI anchor biosynthetic process"/>
    <property type="evidence" value="ECO:0007669"/>
    <property type="project" value="UniProtKB-UniPathway"/>
</dbReference>
<sequence length="209" mass="23329">MPARLAVRRPSPTTASFTASNAPSRRTWPAKLAFGVEIIIRVLGFISILLVNVATLRRSIFFEYQGLGIPADLWLTNVGALASQIADHYPYSIVASVSTVLMYLVWRKGYTEESLLVIRGLGVQTSTSSSMYWSSAATRFIPTTQIQDIVIHEAFKGFEVRFYLAIIVEGERDVVVVFPNMLPKRMILEEVWRGARHCLYESKPVASSG</sequence>